<reference evidence="2" key="1">
    <citation type="submission" date="2023-08" db="EMBL/GenBank/DDBJ databases">
        <title>Reference Genome Resource for the Citrus Pathogen Phytophthora citrophthora.</title>
        <authorList>
            <person name="Moller H."/>
            <person name="Coetzee B."/>
            <person name="Rose L.J."/>
            <person name="Van Niekerk J.M."/>
        </authorList>
    </citation>
    <scope>NUCLEOTIDE SEQUENCE</scope>
    <source>
        <strain evidence="2">STE-U-9442</strain>
    </source>
</reference>
<evidence type="ECO:0000313" key="3">
    <source>
        <dbReference type="Proteomes" id="UP001259832"/>
    </source>
</evidence>
<gene>
    <name evidence="2" type="ORF">P3T76_016453</name>
</gene>
<evidence type="ECO:0000256" key="1">
    <source>
        <dbReference type="SAM" id="MobiDB-lite"/>
    </source>
</evidence>
<dbReference type="EMBL" id="JASMQC010000145">
    <property type="protein sequence ID" value="KAK1928089.1"/>
    <property type="molecule type" value="Genomic_DNA"/>
</dbReference>
<sequence length="79" mass="8735">MAISIDASQETPKAKGKGHAKGMEVVQIKDIGTFSREQIETFKKVQNLKSCVQLGLDMHKWLTEGGIRLPPAEYHSPVT</sequence>
<keyword evidence="3" id="KW-1185">Reference proteome</keyword>
<feature type="region of interest" description="Disordered" evidence="1">
    <location>
        <begin position="1"/>
        <end position="21"/>
    </location>
</feature>
<accession>A0AAD9LAD2</accession>
<evidence type="ECO:0000313" key="2">
    <source>
        <dbReference type="EMBL" id="KAK1928089.1"/>
    </source>
</evidence>
<protein>
    <submittedName>
        <fullName evidence="2">Uncharacterized protein</fullName>
    </submittedName>
</protein>
<organism evidence="2 3">
    <name type="scientific">Phytophthora citrophthora</name>
    <dbReference type="NCBI Taxonomy" id="4793"/>
    <lineage>
        <taxon>Eukaryota</taxon>
        <taxon>Sar</taxon>
        <taxon>Stramenopiles</taxon>
        <taxon>Oomycota</taxon>
        <taxon>Peronosporomycetes</taxon>
        <taxon>Peronosporales</taxon>
        <taxon>Peronosporaceae</taxon>
        <taxon>Phytophthora</taxon>
    </lineage>
</organism>
<dbReference type="Proteomes" id="UP001259832">
    <property type="component" value="Unassembled WGS sequence"/>
</dbReference>
<name>A0AAD9LAD2_9STRA</name>
<comment type="caution">
    <text evidence="2">The sequence shown here is derived from an EMBL/GenBank/DDBJ whole genome shotgun (WGS) entry which is preliminary data.</text>
</comment>
<dbReference type="AlphaFoldDB" id="A0AAD9LAD2"/>
<proteinExistence type="predicted"/>
<feature type="compositionally biased region" description="Polar residues" evidence="1">
    <location>
        <begin position="1"/>
        <end position="11"/>
    </location>
</feature>